<evidence type="ECO:0000259" key="1">
    <source>
        <dbReference type="PROSITE" id="PS50165"/>
    </source>
</evidence>
<evidence type="ECO:0000313" key="2">
    <source>
        <dbReference type="EMBL" id="CAG8590486.1"/>
    </source>
</evidence>
<dbReference type="GO" id="GO:0006974">
    <property type="term" value="P:DNA damage response"/>
    <property type="evidence" value="ECO:0007669"/>
    <property type="project" value="TreeGrafter"/>
</dbReference>
<gene>
    <name evidence="2" type="ORF">AGERDE_LOCUS8581</name>
</gene>
<keyword evidence="3" id="KW-1185">Reference proteome</keyword>
<dbReference type="OrthoDB" id="2440029at2759"/>
<protein>
    <submittedName>
        <fullName evidence="2">2761_t:CDS:1</fullName>
    </submittedName>
</protein>
<dbReference type="GO" id="GO:0009381">
    <property type="term" value="F:excinuclease ABC activity"/>
    <property type="evidence" value="ECO:0007669"/>
    <property type="project" value="InterPro"/>
</dbReference>
<dbReference type="PROSITE" id="PS50165">
    <property type="entry name" value="UVRC"/>
    <property type="match status" value="1"/>
</dbReference>
<dbReference type="InterPro" id="IPR050066">
    <property type="entry name" value="UvrABC_protein_C"/>
</dbReference>
<dbReference type="InterPro" id="IPR038476">
    <property type="entry name" value="UvrC_RNase_H_dom_sf"/>
</dbReference>
<dbReference type="AlphaFoldDB" id="A0A9N9C8V7"/>
<dbReference type="Pfam" id="PF08459">
    <property type="entry name" value="UvrC_RNaseH_dom"/>
    <property type="match status" value="1"/>
</dbReference>
<dbReference type="InterPro" id="IPR001162">
    <property type="entry name" value="UvrC_RNase_H_dom"/>
</dbReference>
<name>A0A9N9C8V7_9GLOM</name>
<dbReference type="GO" id="GO:0009380">
    <property type="term" value="C:excinuclease repair complex"/>
    <property type="evidence" value="ECO:0007669"/>
    <property type="project" value="TreeGrafter"/>
</dbReference>
<proteinExistence type="predicted"/>
<dbReference type="Proteomes" id="UP000789831">
    <property type="component" value="Unassembled WGS sequence"/>
</dbReference>
<dbReference type="Gene3D" id="3.30.420.340">
    <property type="entry name" value="UvrC, RNAse H endonuclease domain"/>
    <property type="match status" value="1"/>
</dbReference>
<reference evidence="2" key="1">
    <citation type="submission" date="2021-06" db="EMBL/GenBank/DDBJ databases">
        <authorList>
            <person name="Kallberg Y."/>
            <person name="Tangrot J."/>
            <person name="Rosling A."/>
        </authorList>
    </citation>
    <scope>NUCLEOTIDE SEQUENCE</scope>
    <source>
        <strain evidence="2">MT106</strain>
    </source>
</reference>
<evidence type="ECO:0000313" key="3">
    <source>
        <dbReference type="Proteomes" id="UP000789831"/>
    </source>
</evidence>
<comment type="caution">
    <text evidence="2">The sequence shown here is derived from an EMBL/GenBank/DDBJ whole genome shotgun (WGS) entry which is preliminary data.</text>
</comment>
<organism evidence="2 3">
    <name type="scientific">Ambispora gerdemannii</name>
    <dbReference type="NCBI Taxonomy" id="144530"/>
    <lineage>
        <taxon>Eukaryota</taxon>
        <taxon>Fungi</taxon>
        <taxon>Fungi incertae sedis</taxon>
        <taxon>Mucoromycota</taxon>
        <taxon>Glomeromycotina</taxon>
        <taxon>Glomeromycetes</taxon>
        <taxon>Archaeosporales</taxon>
        <taxon>Ambisporaceae</taxon>
        <taxon>Ambispora</taxon>
    </lineage>
</organism>
<feature type="domain" description="UvrC family homology region profile" evidence="1">
    <location>
        <begin position="184"/>
        <end position="205"/>
    </location>
</feature>
<dbReference type="PANTHER" id="PTHR30562">
    <property type="entry name" value="UVRC/OXIDOREDUCTASE"/>
    <property type="match status" value="1"/>
</dbReference>
<accession>A0A9N9C8V7</accession>
<dbReference type="SUPFAM" id="SSF82771">
    <property type="entry name" value="GIY-YIG endonuclease"/>
    <property type="match status" value="1"/>
</dbReference>
<dbReference type="InterPro" id="IPR035901">
    <property type="entry name" value="GIY-YIG_endonuc_sf"/>
</dbReference>
<dbReference type="Gene3D" id="3.40.1440.10">
    <property type="entry name" value="GIY-YIG endonuclease"/>
    <property type="match status" value="1"/>
</dbReference>
<dbReference type="PANTHER" id="PTHR30562:SF1">
    <property type="entry name" value="UVRABC SYSTEM PROTEIN C"/>
    <property type="match status" value="1"/>
</dbReference>
<dbReference type="EMBL" id="CAJVPL010001862">
    <property type="protein sequence ID" value="CAG8590486.1"/>
    <property type="molecule type" value="Genomic_DNA"/>
</dbReference>
<sequence>MYSNISLNRLEMGLSSTFLRYLITNTRSSKTAWQGWVKKRQPISEEELRKAISEKIDELQEEDLTNLSTIITNNVKEALILEQNLIKKYQPRFNVLLKDSGYYPYLEITSGANPRYQVVRKINPTSQSEYFGPLPDGSKAREILQLLERLFPLAKCKGAGEPASDPAQIKKACLIHYQKYSPAELPDLIIVDGGKEQVKAVQQALKELKMETLVIGLVKDEKHKTAKIITNDCQELEFGRNERVKNFFTNCQEEVHRYAINFHRKLHRKSILKTN</sequence>